<dbReference type="Gene3D" id="3.90.79.10">
    <property type="entry name" value="Nucleoside Triphosphate Pyrophosphohydrolase"/>
    <property type="match status" value="1"/>
</dbReference>
<dbReference type="CDD" id="cd02883">
    <property type="entry name" value="NUDIX_Hydrolase"/>
    <property type="match status" value="1"/>
</dbReference>
<proteinExistence type="predicted"/>
<feature type="compositionally biased region" description="Polar residues" evidence="1">
    <location>
        <begin position="75"/>
        <end position="87"/>
    </location>
</feature>
<evidence type="ECO:0000259" key="2">
    <source>
        <dbReference type="PROSITE" id="PS51462"/>
    </source>
</evidence>
<gene>
    <name evidence="3" type="ORF">Solumvirus3_21</name>
</gene>
<dbReference type="InterPro" id="IPR000086">
    <property type="entry name" value="NUDIX_hydrolase_dom"/>
</dbReference>
<reference evidence="3" key="1">
    <citation type="submission" date="2018-10" db="EMBL/GenBank/DDBJ databases">
        <title>Hidden diversity of soil giant viruses.</title>
        <authorList>
            <person name="Schulz F."/>
            <person name="Alteio L."/>
            <person name="Goudeau D."/>
            <person name="Ryan E.M."/>
            <person name="Malmstrom R.R."/>
            <person name="Blanchard J."/>
            <person name="Woyke T."/>
        </authorList>
    </citation>
    <scope>NUCLEOTIDE SEQUENCE</scope>
    <source>
        <strain evidence="3">SMV1</strain>
    </source>
</reference>
<dbReference type="Pfam" id="PF00293">
    <property type="entry name" value="NUDIX"/>
    <property type="match status" value="1"/>
</dbReference>
<dbReference type="InterPro" id="IPR015797">
    <property type="entry name" value="NUDIX_hydrolase-like_dom_sf"/>
</dbReference>
<accession>A0A3G5AGE3</accession>
<sequence>MASRDDALAKLASNTNTVAKLASNTNTVAKLASFDNLFSKVSSANKTTLTTHPITTHPITTHPITTSIIKTTSKVSSENNTATLSSEKTQHSKSKTKSYDSLPFRHVISIGNKVPPVNSYGLIPHNVTTNKWLLVQRRYSPSFFILIQGNYRDADLVILLNELTIMELETIKMMVTNPKTIPEILYRFNGGANTQYCEIRFASENIKKLINTVKGQADGEWLFPSGRPSGEDKSVYETAIREYHEEGGINPQFFNIKNLIPEEIIEKIETAIIRNHRHYYPYIIYGDDPISSLKDDPEIIQAKWVSEIEASMLLNPNRFKYLLSTKKYIDDYLKMKKTVK</sequence>
<dbReference type="PROSITE" id="PS51462">
    <property type="entry name" value="NUDIX"/>
    <property type="match status" value="1"/>
</dbReference>
<name>A0A3G5AGE3_9VIRU</name>
<protein>
    <recommendedName>
        <fullName evidence="2">Nudix hydrolase domain-containing protein</fullName>
    </recommendedName>
</protein>
<feature type="domain" description="Nudix hydrolase" evidence="2">
    <location>
        <begin position="115"/>
        <end position="327"/>
    </location>
</feature>
<feature type="region of interest" description="Disordered" evidence="1">
    <location>
        <begin position="72"/>
        <end position="96"/>
    </location>
</feature>
<organism evidence="3">
    <name type="scientific">Solumvirus sp</name>
    <dbReference type="NCBI Taxonomy" id="2487773"/>
    <lineage>
        <taxon>Viruses</taxon>
        <taxon>Pithoviruses</taxon>
    </lineage>
</organism>
<dbReference type="SUPFAM" id="SSF55811">
    <property type="entry name" value="Nudix"/>
    <property type="match status" value="1"/>
</dbReference>
<evidence type="ECO:0000256" key="1">
    <source>
        <dbReference type="SAM" id="MobiDB-lite"/>
    </source>
</evidence>
<evidence type="ECO:0000313" key="3">
    <source>
        <dbReference type="EMBL" id="AYV86285.1"/>
    </source>
</evidence>
<dbReference type="EMBL" id="MK072500">
    <property type="protein sequence ID" value="AYV86285.1"/>
    <property type="molecule type" value="Genomic_DNA"/>
</dbReference>